<evidence type="ECO:0000256" key="1">
    <source>
        <dbReference type="SAM" id="Coils"/>
    </source>
</evidence>
<name>A0AAW7JPS8_9ACTN</name>
<keyword evidence="6" id="KW-1185">Reference proteome</keyword>
<keyword evidence="2" id="KW-0472">Membrane</keyword>
<accession>A0AAW7JPS8</accession>
<proteinExistence type="predicted"/>
<feature type="coiled-coil region" evidence="1">
    <location>
        <begin position="91"/>
        <end position="118"/>
    </location>
</feature>
<evidence type="ECO:0008006" key="8">
    <source>
        <dbReference type="Google" id="ProtNLM"/>
    </source>
</evidence>
<gene>
    <name evidence="4" type="ORF">QVN30_02090</name>
    <name evidence="5" type="ORF">QVN40_06550</name>
</gene>
<comment type="caution">
    <text evidence="5">The sequence shown here is derived from an EMBL/GenBank/DDBJ whole genome shotgun (WGS) entry which is preliminary data.</text>
</comment>
<organism evidence="5 7">
    <name type="scientific">Collinsella ihumii</name>
    <dbReference type="NCBI Taxonomy" id="1720204"/>
    <lineage>
        <taxon>Bacteria</taxon>
        <taxon>Bacillati</taxon>
        <taxon>Actinomycetota</taxon>
        <taxon>Coriobacteriia</taxon>
        <taxon>Coriobacteriales</taxon>
        <taxon>Coriobacteriaceae</taxon>
        <taxon>Collinsella</taxon>
    </lineage>
</organism>
<dbReference type="Proteomes" id="UP001168435">
    <property type="component" value="Unassembled WGS sequence"/>
</dbReference>
<keyword evidence="1" id="KW-0175">Coiled coil</keyword>
<keyword evidence="3" id="KW-0732">Signal</keyword>
<dbReference type="EMBL" id="JAUEIR010000005">
    <property type="protein sequence ID" value="MDN0069364.1"/>
    <property type="molecule type" value="Genomic_DNA"/>
</dbReference>
<keyword evidence="2" id="KW-1133">Transmembrane helix</keyword>
<keyword evidence="2" id="KW-0812">Transmembrane</keyword>
<evidence type="ECO:0000313" key="7">
    <source>
        <dbReference type="Proteomes" id="UP001168505"/>
    </source>
</evidence>
<feature type="chain" id="PRO_5043543794" description="LPXTG cell wall anchor domain-containing protein" evidence="3">
    <location>
        <begin position="29"/>
        <end position="427"/>
    </location>
</feature>
<protein>
    <recommendedName>
        <fullName evidence="8">LPXTG cell wall anchor domain-containing protein</fullName>
    </recommendedName>
</protein>
<evidence type="ECO:0000256" key="3">
    <source>
        <dbReference type="SAM" id="SignalP"/>
    </source>
</evidence>
<dbReference type="RefSeq" id="WP_289820745.1">
    <property type="nucleotide sequence ID" value="NZ_JAUEIM010000016.1"/>
</dbReference>
<sequence length="427" mass="45272">MKLRTPFAALAITAGLIGALAAPMPAFADELEDAQQTVTEETQIVEEATEQVELMVEDPTNQQATEAASRALSVTPSPFDSLLNSGQNAQLIFAQLQMQLAQQNKQQAMEKVEAIREQQDKSRACTELINGLRALKNSYPSSVSELVALAGYLKQLNELSNSGGTLSNQLKNDLKSHGVTKTDDVASAAEATKARQDEIAASIGVTLTEEQRTSVTSASFKGIRIPQSISELASQAEYEFSAPKNAADGYTEEEIDQIIADIEAMQENLGTDIQQQMEFTQDYMGQYNSYVQGAASAVADAQEAQASASRGTIDEADQILAVQSELVSFISERADKIEELKSELENLDPASADAQNVNDQIDAALDELAMGCEALQQAQQGATGTVSGGSGDSFGMIAVGAGAGALVGGGAIYALMRRRASQAEQKA</sequence>
<evidence type="ECO:0000256" key="2">
    <source>
        <dbReference type="SAM" id="Phobius"/>
    </source>
</evidence>
<dbReference type="Proteomes" id="UP001168505">
    <property type="component" value="Unassembled WGS sequence"/>
</dbReference>
<reference evidence="5" key="1">
    <citation type="submission" date="2023-06" db="EMBL/GenBank/DDBJ databases">
        <authorList>
            <person name="Zeman M."/>
            <person name="Kubasova T."/>
            <person name="Jahodarova E."/>
            <person name="Nykrynova M."/>
            <person name="Rychlik I."/>
        </authorList>
    </citation>
    <scope>NUCLEOTIDE SEQUENCE</scope>
    <source>
        <strain evidence="5">15_COKtk</strain>
        <strain evidence="4">176_SSukc20</strain>
    </source>
</reference>
<dbReference type="EMBL" id="JAUEIQ010000001">
    <property type="protein sequence ID" value="MDN0063097.1"/>
    <property type="molecule type" value="Genomic_DNA"/>
</dbReference>
<feature type="signal peptide" evidence="3">
    <location>
        <begin position="1"/>
        <end position="28"/>
    </location>
</feature>
<evidence type="ECO:0000313" key="6">
    <source>
        <dbReference type="Proteomes" id="UP001168435"/>
    </source>
</evidence>
<evidence type="ECO:0000313" key="4">
    <source>
        <dbReference type="EMBL" id="MDN0063097.1"/>
    </source>
</evidence>
<feature type="transmembrane region" description="Helical" evidence="2">
    <location>
        <begin position="394"/>
        <end position="416"/>
    </location>
</feature>
<reference evidence="5" key="2">
    <citation type="submission" date="2023-08" db="EMBL/GenBank/DDBJ databases">
        <title>Identification and characterization of horizontal gene transfer across gut microbiota members of farm animals based on homology search.</title>
        <authorList>
            <person name="Schwarzerova J."/>
            <person name="Nykrynova M."/>
            <person name="Jureckova K."/>
            <person name="Cejkova D."/>
            <person name="Rychlik I."/>
        </authorList>
    </citation>
    <scope>NUCLEOTIDE SEQUENCE</scope>
    <source>
        <strain evidence="5">15_COKtk</strain>
        <strain evidence="4">176_SSukc20</strain>
    </source>
</reference>
<evidence type="ECO:0000313" key="5">
    <source>
        <dbReference type="EMBL" id="MDN0069364.1"/>
    </source>
</evidence>
<dbReference type="AlphaFoldDB" id="A0AAW7JPS8"/>